<dbReference type="EMBL" id="FQZS01000008">
    <property type="protein sequence ID" value="SHI80530.1"/>
    <property type="molecule type" value="Genomic_DNA"/>
</dbReference>
<dbReference type="Proteomes" id="UP000184442">
    <property type="component" value="Unassembled WGS sequence"/>
</dbReference>
<accession>A0A1M6E588</accession>
<dbReference type="EC" id="4.4.1.13" evidence="2"/>
<evidence type="ECO:0000256" key="5">
    <source>
        <dbReference type="ARBA" id="ARBA00037974"/>
    </source>
</evidence>
<dbReference type="GO" id="GO:0047804">
    <property type="term" value="F:cysteine-S-conjugate beta-lyase activity"/>
    <property type="evidence" value="ECO:0007669"/>
    <property type="project" value="UniProtKB-EC"/>
</dbReference>
<evidence type="ECO:0000313" key="7">
    <source>
        <dbReference type="EMBL" id="SHI80530.1"/>
    </source>
</evidence>
<feature type="domain" description="Aminotransferase class I/classII large" evidence="6">
    <location>
        <begin position="28"/>
        <end position="382"/>
    </location>
</feature>
<dbReference type="Pfam" id="PF00155">
    <property type="entry name" value="Aminotran_1_2"/>
    <property type="match status" value="1"/>
</dbReference>
<dbReference type="Gene3D" id="3.40.640.10">
    <property type="entry name" value="Type I PLP-dependent aspartate aminotransferase-like (Major domain)"/>
    <property type="match status" value="1"/>
</dbReference>
<evidence type="ECO:0000256" key="3">
    <source>
        <dbReference type="ARBA" id="ARBA00022898"/>
    </source>
</evidence>
<dbReference type="STRING" id="1122184.SAMN02745176_01421"/>
<gene>
    <name evidence="7" type="ORF">SAMN02745176_01421</name>
</gene>
<comment type="cofactor">
    <cofactor evidence="1">
        <name>pyridoxal 5'-phosphate</name>
        <dbReference type="ChEBI" id="CHEBI:597326"/>
    </cofactor>
</comment>
<dbReference type="InterPro" id="IPR015422">
    <property type="entry name" value="PyrdxlP-dep_Trfase_small"/>
</dbReference>
<dbReference type="InterPro" id="IPR027619">
    <property type="entry name" value="C-S_lyase_PatB-like"/>
</dbReference>
<reference evidence="7 8" key="1">
    <citation type="submission" date="2016-11" db="EMBL/GenBank/DDBJ databases">
        <authorList>
            <person name="Jaros S."/>
            <person name="Januszkiewicz K."/>
            <person name="Wedrychowicz H."/>
        </authorList>
    </citation>
    <scope>NUCLEOTIDE SEQUENCE [LARGE SCALE GENOMIC DNA]</scope>
    <source>
        <strain evidence="7 8">DSM 19022</strain>
    </source>
</reference>
<protein>
    <recommendedName>
        <fullName evidence="2">cysteine-S-conjugate beta-lyase</fullName>
        <ecNumber evidence="2">4.4.1.13</ecNumber>
    </recommendedName>
</protein>
<keyword evidence="4 7" id="KW-0456">Lyase</keyword>
<proteinExistence type="inferred from homology"/>
<dbReference type="InterPro" id="IPR015421">
    <property type="entry name" value="PyrdxlP-dep_Trfase_major"/>
</dbReference>
<dbReference type="InterPro" id="IPR015424">
    <property type="entry name" value="PyrdxlP-dep_Trfase"/>
</dbReference>
<dbReference type="GO" id="GO:0030170">
    <property type="term" value="F:pyridoxal phosphate binding"/>
    <property type="evidence" value="ECO:0007669"/>
    <property type="project" value="InterPro"/>
</dbReference>
<evidence type="ECO:0000256" key="4">
    <source>
        <dbReference type="ARBA" id="ARBA00023239"/>
    </source>
</evidence>
<evidence type="ECO:0000259" key="6">
    <source>
        <dbReference type="Pfam" id="PF00155"/>
    </source>
</evidence>
<name>A0A1M6E588_9FIRM</name>
<sequence>MNFDVVVNRKQTGCAKWDGLKEVFGRDDVLPLWVADMDFKSCPEIIEAIVNRAEHGVFGYPHVSSKVYEPFIEWNKRRNNLDIEQKWILTCPGVVTAFNLAVHAFTKEGEGVMIQTPVYPPFHSSAKNNNRILIENQLVENEGYYTIDFEDFEKKIRDNNVKLFILCNPHNPVGRVWTRGELENMAEICLKYDVKIFSDEIHSDLILKGNKFNSILSLDEKYRRMAMAAMAPSKTFNIAGLTASIVLIPDEDMRKAYSKASQSMHIGMLNIFGLTALEAAYRYGEHWLKEVMNYIEGNFDYMISYIQENIPNVKCRKPEATYLGWLDFRAIYPKQDDLNDFLINKAKVGLNSGLTFGKPGEGFARINVGCSRAILEEALNRIKAAL</sequence>
<dbReference type="CDD" id="cd00609">
    <property type="entry name" value="AAT_like"/>
    <property type="match status" value="1"/>
</dbReference>
<comment type="similarity">
    <text evidence="5">Belongs to the class-II pyridoxal-phosphate-dependent aminotransferase family. MalY/PatB cystathionine beta-lyase subfamily.</text>
</comment>
<dbReference type="SUPFAM" id="SSF53383">
    <property type="entry name" value="PLP-dependent transferases"/>
    <property type="match status" value="1"/>
</dbReference>
<organism evidence="7 8">
    <name type="scientific">Lutispora thermophila DSM 19022</name>
    <dbReference type="NCBI Taxonomy" id="1122184"/>
    <lineage>
        <taxon>Bacteria</taxon>
        <taxon>Bacillati</taxon>
        <taxon>Bacillota</taxon>
        <taxon>Clostridia</taxon>
        <taxon>Lutisporales</taxon>
        <taxon>Lutisporaceae</taxon>
        <taxon>Lutispora</taxon>
    </lineage>
</organism>
<dbReference type="NCBIfam" id="TIGR04350">
    <property type="entry name" value="C_S_lyase_PatB"/>
    <property type="match status" value="1"/>
</dbReference>
<keyword evidence="8" id="KW-1185">Reference proteome</keyword>
<dbReference type="AlphaFoldDB" id="A0A1M6E588"/>
<evidence type="ECO:0000313" key="8">
    <source>
        <dbReference type="Proteomes" id="UP000184442"/>
    </source>
</evidence>
<evidence type="ECO:0000256" key="2">
    <source>
        <dbReference type="ARBA" id="ARBA00012224"/>
    </source>
</evidence>
<dbReference type="InterPro" id="IPR051798">
    <property type="entry name" value="Class-II_PLP-Dep_Aminotrans"/>
</dbReference>
<dbReference type="InterPro" id="IPR004839">
    <property type="entry name" value="Aminotransferase_I/II_large"/>
</dbReference>
<dbReference type="PANTHER" id="PTHR43525:SF1">
    <property type="entry name" value="PROTEIN MALY"/>
    <property type="match status" value="1"/>
</dbReference>
<dbReference type="RefSeq" id="WP_073025530.1">
    <property type="nucleotide sequence ID" value="NZ_FQZS01000008.1"/>
</dbReference>
<evidence type="ECO:0000256" key="1">
    <source>
        <dbReference type="ARBA" id="ARBA00001933"/>
    </source>
</evidence>
<dbReference type="Gene3D" id="3.90.1150.10">
    <property type="entry name" value="Aspartate Aminotransferase, domain 1"/>
    <property type="match status" value="1"/>
</dbReference>
<dbReference type="PANTHER" id="PTHR43525">
    <property type="entry name" value="PROTEIN MALY"/>
    <property type="match status" value="1"/>
</dbReference>
<keyword evidence="3" id="KW-0663">Pyridoxal phosphate</keyword>